<evidence type="ECO:0000313" key="2">
    <source>
        <dbReference type="Proteomes" id="UP000231501"/>
    </source>
</evidence>
<name>A0A2G9CCR6_9BURK</name>
<sequence length="114" mass="12822">MRTPKQRHSAEEWEKTVEDVDLEIAQLAIMCHVRLLDPGVIERVLDNDARVCREGHEGGFEKLRGMLYLHYEVQARLAEELGPVDAAGIVQRVRQHLLTRIGTQLGTLGATAPQ</sequence>
<proteinExistence type="predicted"/>
<comment type="caution">
    <text evidence="1">The sequence shown here is derived from an EMBL/GenBank/DDBJ whole genome shotgun (WGS) entry which is preliminary data.</text>
</comment>
<dbReference type="OrthoDB" id="9181658at2"/>
<gene>
    <name evidence="1" type="ORF">CS062_10480</name>
</gene>
<keyword evidence="2" id="KW-1185">Reference proteome</keyword>
<organism evidence="1 2">
    <name type="scientific">Roseateles chitinivorans</name>
    <dbReference type="NCBI Taxonomy" id="2917965"/>
    <lineage>
        <taxon>Bacteria</taxon>
        <taxon>Pseudomonadati</taxon>
        <taxon>Pseudomonadota</taxon>
        <taxon>Betaproteobacteria</taxon>
        <taxon>Burkholderiales</taxon>
        <taxon>Sphaerotilaceae</taxon>
        <taxon>Roseateles</taxon>
    </lineage>
</organism>
<protein>
    <submittedName>
        <fullName evidence="1">Uncharacterized protein</fullName>
    </submittedName>
</protein>
<dbReference type="AlphaFoldDB" id="A0A2G9CCR6"/>
<evidence type="ECO:0000313" key="1">
    <source>
        <dbReference type="EMBL" id="PIM53299.1"/>
    </source>
</evidence>
<accession>A0A2G9CCR6</accession>
<dbReference type="EMBL" id="PEOG01000023">
    <property type="protein sequence ID" value="PIM53299.1"/>
    <property type="molecule type" value="Genomic_DNA"/>
</dbReference>
<dbReference type="Proteomes" id="UP000231501">
    <property type="component" value="Unassembled WGS sequence"/>
</dbReference>
<dbReference type="RefSeq" id="WP_099861603.1">
    <property type="nucleotide sequence ID" value="NZ_PEOG01000023.1"/>
</dbReference>
<reference evidence="1 2" key="1">
    <citation type="submission" date="2017-11" db="EMBL/GenBank/DDBJ databases">
        <title>Draft genome sequence of Mitsuaria sp. HWN-4.</title>
        <authorList>
            <person name="Gundlapally S.R."/>
        </authorList>
    </citation>
    <scope>NUCLEOTIDE SEQUENCE [LARGE SCALE GENOMIC DNA]</scope>
    <source>
        <strain evidence="1 2">HWN-4</strain>
    </source>
</reference>